<name>A0A1I8G7D3_9PLAT</name>
<sequence length="124" mass="13861">MQKFDGDDGSASGWPNPAALETTDLELLALIEQHPPSSTEYSSEQPLMMTNMTVPSAQQHLQQPDEDEATMVEQMFADYNNYNCVIVPEENIYSHHQQQQLSSQTFELELSPGQGTSPDCSFFS</sequence>
<dbReference type="WBParaSite" id="maker-uti_cns_0001034-snap-gene-0.6-mRNA-1">
    <property type="protein sequence ID" value="maker-uti_cns_0001034-snap-gene-0.6-mRNA-1"/>
    <property type="gene ID" value="maker-uti_cns_0001034-snap-gene-0.6"/>
</dbReference>
<organism evidence="1 2">
    <name type="scientific">Macrostomum lignano</name>
    <dbReference type="NCBI Taxonomy" id="282301"/>
    <lineage>
        <taxon>Eukaryota</taxon>
        <taxon>Metazoa</taxon>
        <taxon>Spiralia</taxon>
        <taxon>Lophotrochozoa</taxon>
        <taxon>Platyhelminthes</taxon>
        <taxon>Rhabditophora</taxon>
        <taxon>Macrostomorpha</taxon>
        <taxon>Macrostomida</taxon>
        <taxon>Macrostomidae</taxon>
        <taxon>Macrostomum</taxon>
    </lineage>
</organism>
<dbReference type="Proteomes" id="UP000095280">
    <property type="component" value="Unplaced"/>
</dbReference>
<dbReference type="AlphaFoldDB" id="A0A1I8G7D3"/>
<protein>
    <submittedName>
        <fullName evidence="2">NAC domain-containing protein</fullName>
    </submittedName>
</protein>
<evidence type="ECO:0000313" key="1">
    <source>
        <dbReference type="Proteomes" id="UP000095280"/>
    </source>
</evidence>
<evidence type="ECO:0000313" key="2">
    <source>
        <dbReference type="WBParaSite" id="maker-uti_cns_0001034-snap-gene-0.6-mRNA-1"/>
    </source>
</evidence>
<reference evidence="2" key="1">
    <citation type="submission" date="2016-11" db="UniProtKB">
        <authorList>
            <consortium name="WormBaseParasite"/>
        </authorList>
    </citation>
    <scope>IDENTIFICATION</scope>
</reference>
<keyword evidence="1" id="KW-1185">Reference proteome</keyword>
<accession>A0A1I8G7D3</accession>
<proteinExistence type="predicted"/>